<protein>
    <submittedName>
        <fullName evidence="1">Uncharacterized protein</fullName>
    </submittedName>
</protein>
<gene>
    <name evidence="1" type="ORF">Taro_005945</name>
</gene>
<organism evidence="1 2">
    <name type="scientific">Colocasia esculenta</name>
    <name type="common">Wild taro</name>
    <name type="synonym">Arum esculentum</name>
    <dbReference type="NCBI Taxonomy" id="4460"/>
    <lineage>
        <taxon>Eukaryota</taxon>
        <taxon>Viridiplantae</taxon>
        <taxon>Streptophyta</taxon>
        <taxon>Embryophyta</taxon>
        <taxon>Tracheophyta</taxon>
        <taxon>Spermatophyta</taxon>
        <taxon>Magnoliopsida</taxon>
        <taxon>Liliopsida</taxon>
        <taxon>Araceae</taxon>
        <taxon>Aroideae</taxon>
        <taxon>Colocasieae</taxon>
        <taxon>Colocasia</taxon>
    </lineage>
</organism>
<evidence type="ECO:0000313" key="2">
    <source>
        <dbReference type="Proteomes" id="UP000652761"/>
    </source>
</evidence>
<comment type="caution">
    <text evidence="1">The sequence shown here is derived from an EMBL/GenBank/DDBJ whole genome shotgun (WGS) entry which is preliminary data.</text>
</comment>
<dbReference type="Proteomes" id="UP000652761">
    <property type="component" value="Unassembled WGS sequence"/>
</dbReference>
<dbReference type="AlphaFoldDB" id="A0A843TR93"/>
<accession>A0A843TR93</accession>
<evidence type="ECO:0000313" key="1">
    <source>
        <dbReference type="EMBL" id="MQL73585.1"/>
    </source>
</evidence>
<reference evidence="1" key="1">
    <citation type="submission" date="2017-07" db="EMBL/GenBank/DDBJ databases">
        <title>Taro Niue Genome Assembly and Annotation.</title>
        <authorList>
            <person name="Atibalentja N."/>
            <person name="Keating K."/>
            <person name="Fields C.J."/>
        </authorList>
    </citation>
    <scope>NUCLEOTIDE SEQUENCE</scope>
    <source>
        <strain evidence="1">Niue_2</strain>
        <tissue evidence="1">Leaf</tissue>
    </source>
</reference>
<dbReference type="EMBL" id="NMUH01000173">
    <property type="protein sequence ID" value="MQL73585.1"/>
    <property type="molecule type" value="Genomic_DNA"/>
</dbReference>
<name>A0A843TR93_COLES</name>
<keyword evidence="2" id="KW-1185">Reference proteome</keyword>
<sequence>MRSHRQPATMLLERNLGAGPEIFECDLVPTESKFKFRIGASRDVLIARGGNKSEGVTISGIFVHPYLRPGVEISSRVEHEKTLESGRSSVEIAISECEMKVFTPK</sequence>
<proteinExistence type="predicted"/>